<feature type="non-terminal residue" evidence="1">
    <location>
        <position position="1163"/>
    </location>
</feature>
<dbReference type="Proteomes" id="UP001239111">
    <property type="component" value="Chromosome 2"/>
</dbReference>
<proteinExistence type="predicted"/>
<reference evidence="1" key="1">
    <citation type="submission" date="2023-04" db="EMBL/GenBank/DDBJ databases">
        <title>A chromosome-level genome assembly of the parasitoid wasp Eretmocerus hayati.</title>
        <authorList>
            <person name="Zhong Y."/>
            <person name="Liu S."/>
            <person name="Liu Y."/>
        </authorList>
    </citation>
    <scope>NUCLEOTIDE SEQUENCE</scope>
    <source>
        <strain evidence="1">ZJU_SS_LIU_2023</strain>
    </source>
</reference>
<evidence type="ECO:0000313" key="2">
    <source>
        <dbReference type="Proteomes" id="UP001239111"/>
    </source>
</evidence>
<dbReference type="EMBL" id="CM056742">
    <property type="protein sequence ID" value="KAJ8680347.1"/>
    <property type="molecule type" value="Genomic_DNA"/>
</dbReference>
<comment type="caution">
    <text evidence="1">The sequence shown here is derived from an EMBL/GenBank/DDBJ whole genome shotgun (WGS) entry which is preliminary data.</text>
</comment>
<accession>A0ACC2PAK3</accession>
<gene>
    <name evidence="1" type="ORF">QAD02_016134</name>
</gene>
<name>A0ACC2PAK3_9HYME</name>
<protein>
    <submittedName>
        <fullName evidence="1">Uncharacterized protein</fullName>
    </submittedName>
</protein>
<keyword evidence="2" id="KW-1185">Reference proteome</keyword>
<evidence type="ECO:0000313" key="1">
    <source>
        <dbReference type="EMBL" id="KAJ8680347.1"/>
    </source>
</evidence>
<sequence>MANHDKGRRKWGEISQGDRSAAMRGGGNKPPSRALYRPGSGPLRKSGRSDDYDHETHSQDRPRISSVQDRMKPSYFSDSGQQPNSNRAQEIESITGKLNDIHMNSHDCNQSSSRNDYAPINDPRRRNKKPEQQLYVPKKVKEAMADHDVPNRSTSQNNWEKGGERPDIRDWEPPPNHSQSIRSLRTDNFPNRNNFNHPSGNQPHNGGRNREDHPKRFSGNRKNRNTCENDERRPAESPALNRNFGNRDRDHSRDARQGSEPLLITPNNPNDFHNQMRDTRSVEHTGYPHQFSGKPPSGRPGMVKEITMPKTLKLESLPPRLQAKYRQEHGLPPYHNTSIGTNSEDAWDGSTVTFKGSAPRFPPAMQQSQPLQSLPPNSMPPSTNWSNTIPGRGRGRGRHRPEEHKSMNFRPITPDQCSAPSSRSHTPSQEYPNKPSERRGSNSTMCTSVESLSRVDSLLMPPPTLPPGSFRSNSNRCQSPTDSYSRGLKPVLTSENISNAQRSVNAANQHRPAEKERPKAPQTTPENYANYVSNGPSSCEKTEVNLDWCEEVETSDQVETEQFSRSSSVMSRGKEMSGSNSQPGTGRGRGGKSKKKKKRNKDRSRDRREGRSRERQNDQNNRESDNSNNNLKSGRGNRRDSRRRNSHRSRESSKDRNYRGGSRAHDEFHRNRPSQNMEENWRAGRSSICESDDGRRISISHSTNSGPSSIQRHSPTHHPNSQPPGVLILPDQTQLSNSHHPRQQQAQQQKRTLFDPNNPNRPIIVTSPGSRPSAPLRNNEVSPQHDEVYHHGMQPRMHHGFQSILGSGVTDPYQYLHMGPSWYDAYSESFRSAKNPYLLLDIFKADVELLYLIHHGSLTSDWDKISYIRNFHHESLKTLLMTDLKFCQAENMEQHFWKIVYYNIIEILRKPISKDDTELREQYKRLLQILVDEGTAYFTSLLTLLETTYNFKLDTFLTSSMPPKGLGILGLALISAQKLFLFLGDLARYKELANESVNYGKSRQWYLKAQQINPKNGRPYSQLALLATYARRKLDAVYYYMRSLMASNPFPSARESLITMFDENRKKYESTERKRREERELRERARMKEKEGSSLNGGGLRREIWIHPGGKRMRRTTSASAASESKFGESDLEDLSQLTSVELNKRFVTSYLHVHGKLITKIG</sequence>
<organism evidence="1 2">
    <name type="scientific">Eretmocerus hayati</name>
    <dbReference type="NCBI Taxonomy" id="131215"/>
    <lineage>
        <taxon>Eukaryota</taxon>
        <taxon>Metazoa</taxon>
        <taxon>Ecdysozoa</taxon>
        <taxon>Arthropoda</taxon>
        <taxon>Hexapoda</taxon>
        <taxon>Insecta</taxon>
        <taxon>Pterygota</taxon>
        <taxon>Neoptera</taxon>
        <taxon>Endopterygota</taxon>
        <taxon>Hymenoptera</taxon>
        <taxon>Apocrita</taxon>
        <taxon>Proctotrupomorpha</taxon>
        <taxon>Chalcidoidea</taxon>
        <taxon>Aphelinidae</taxon>
        <taxon>Aphelininae</taxon>
        <taxon>Eretmocerus</taxon>
    </lineage>
</organism>